<organism evidence="1 2">
    <name type="scientific">Duffyella gerundensis</name>
    <dbReference type="NCBI Taxonomy" id="1619313"/>
    <lineage>
        <taxon>Bacteria</taxon>
        <taxon>Pseudomonadati</taxon>
        <taxon>Pseudomonadota</taxon>
        <taxon>Gammaproteobacteria</taxon>
        <taxon>Enterobacterales</taxon>
        <taxon>Erwiniaceae</taxon>
        <taxon>Duffyella</taxon>
    </lineage>
</organism>
<dbReference type="EMBL" id="LN907827">
    <property type="protein sequence ID" value="CUU24913.1"/>
    <property type="molecule type" value="Genomic_DNA"/>
</dbReference>
<name>A0A0U5GPE8_9GAMM</name>
<dbReference type="STRING" id="1619313.EM595_2682"/>
<reference evidence="2" key="1">
    <citation type="submission" date="2015-11" db="EMBL/GenBank/DDBJ databases">
        <authorList>
            <person name="Blom J."/>
        </authorList>
    </citation>
    <scope>NUCLEOTIDE SEQUENCE [LARGE SCALE GENOMIC DNA]</scope>
</reference>
<evidence type="ECO:0000313" key="1">
    <source>
        <dbReference type="EMBL" id="CUU24913.1"/>
    </source>
</evidence>
<dbReference type="Proteomes" id="UP000059419">
    <property type="component" value="Chromosome 1"/>
</dbReference>
<evidence type="ECO:0000313" key="2">
    <source>
        <dbReference type="Proteomes" id="UP000059419"/>
    </source>
</evidence>
<protein>
    <submittedName>
        <fullName evidence="1">Uncharacterized protein</fullName>
    </submittedName>
</protein>
<accession>A0A0U5GPE8</accession>
<gene>
    <name evidence="1" type="ORF">EM595_2682</name>
</gene>
<keyword evidence="2" id="KW-1185">Reference proteome</keyword>
<sequence length="40" mass="4487">MHLPPLLTALQALLLSSHDSLLHGYFLLRYVAPAQPNYPD</sequence>
<dbReference type="AlphaFoldDB" id="A0A0U5GPE8"/>
<proteinExistence type="predicted"/>
<dbReference type="KEGG" id="ege:EM595_2682"/>